<feature type="domain" description="EF-hand" evidence="2">
    <location>
        <begin position="99"/>
        <end position="134"/>
    </location>
</feature>
<dbReference type="InterPro" id="IPR002048">
    <property type="entry name" value="EF_hand_dom"/>
</dbReference>
<dbReference type="PROSITE" id="PS50222">
    <property type="entry name" value="EF_HAND_2"/>
    <property type="match status" value="2"/>
</dbReference>
<evidence type="ECO:0000256" key="1">
    <source>
        <dbReference type="ARBA" id="ARBA00022837"/>
    </source>
</evidence>
<dbReference type="AlphaFoldDB" id="A0A7S3SIZ4"/>
<dbReference type="EMBL" id="HBIR01027937">
    <property type="protein sequence ID" value="CAE0556035.1"/>
    <property type="molecule type" value="Transcribed_RNA"/>
</dbReference>
<accession>A0A7S3SIZ4</accession>
<organism evidence="3">
    <name type="scientific">Emiliania huxleyi</name>
    <name type="common">Coccolithophore</name>
    <name type="synonym">Pontosphaera huxleyi</name>
    <dbReference type="NCBI Taxonomy" id="2903"/>
    <lineage>
        <taxon>Eukaryota</taxon>
        <taxon>Haptista</taxon>
        <taxon>Haptophyta</taxon>
        <taxon>Prymnesiophyceae</taxon>
        <taxon>Isochrysidales</taxon>
        <taxon>Noelaerhabdaceae</taxon>
        <taxon>Emiliania</taxon>
    </lineage>
</organism>
<protein>
    <recommendedName>
        <fullName evidence="2">EF-hand domain-containing protein</fullName>
    </recommendedName>
</protein>
<dbReference type="GO" id="GO:0005509">
    <property type="term" value="F:calcium ion binding"/>
    <property type="evidence" value="ECO:0007669"/>
    <property type="project" value="InterPro"/>
</dbReference>
<feature type="domain" description="EF-hand" evidence="2">
    <location>
        <begin position="135"/>
        <end position="170"/>
    </location>
</feature>
<dbReference type="SMART" id="SM00054">
    <property type="entry name" value="EFh"/>
    <property type="match status" value="2"/>
</dbReference>
<dbReference type="InterPro" id="IPR011992">
    <property type="entry name" value="EF-hand-dom_pair"/>
</dbReference>
<evidence type="ECO:0000313" key="3">
    <source>
        <dbReference type="EMBL" id="CAE0556035.1"/>
    </source>
</evidence>
<keyword evidence="1" id="KW-0106">Calcium</keyword>
<reference evidence="3" key="1">
    <citation type="submission" date="2021-01" db="EMBL/GenBank/DDBJ databases">
        <authorList>
            <person name="Corre E."/>
            <person name="Pelletier E."/>
            <person name="Niang G."/>
            <person name="Scheremetjew M."/>
            <person name="Finn R."/>
            <person name="Kale V."/>
            <person name="Holt S."/>
            <person name="Cochrane G."/>
            <person name="Meng A."/>
            <person name="Brown T."/>
            <person name="Cohen L."/>
        </authorList>
    </citation>
    <scope>NUCLEOTIDE SEQUENCE</scope>
    <source>
        <strain evidence="3">379</strain>
    </source>
</reference>
<dbReference type="InterPro" id="IPR018247">
    <property type="entry name" value="EF_Hand_1_Ca_BS"/>
</dbReference>
<dbReference type="Pfam" id="PF13499">
    <property type="entry name" value="EF-hand_7"/>
    <property type="match status" value="1"/>
</dbReference>
<dbReference type="SUPFAM" id="SSF47473">
    <property type="entry name" value="EF-hand"/>
    <property type="match status" value="1"/>
</dbReference>
<gene>
    <name evidence="3" type="ORF">EHUX00137_LOCUS21581</name>
</gene>
<sequence length="181" mass="20651">MDCIKYADFARVMLSDDILKLVAEWRKENQKRSGLASPRRPSLPSDPRSMIRMQNKRLFEQTKSPILGEKATWPPKLRRTVAPAEVRSAQKQLVEALKRGKKTIAQAFAEVDEDGSGELDRNEAMKMMKEKLPHVREAVLATLCDFVDKNCDGRIDLGEFERLFHADDVLSVLLKPPKVDF</sequence>
<proteinExistence type="predicted"/>
<dbReference type="PROSITE" id="PS00018">
    <property type="entry name" value="EF_HAND_1"/>
    <property type="match status" value="1"/>
</dbReference>
<evidence type="ECO:0000259" key="2">
    <source>
        <dbReference type="PROSITE" id="PS50222"/>
    </source>
</evidence>
<dbReference type="Gene3D" id="1.10.238.10">
    <property type="entry name" value="EF-hand"/>
    <property type="match status" value="1"/>
</dbReference>
<name>A0A7S3SIZ4_EMIHU</name>